<keyword evidence="5" id="KW-0732">Signal</keyword>
<reference evidence="8 9" key="1">
    <citation type="submission" date="2021-05" db="EMBL/GenBank/DDBJ databases">
        <title>A Polyphasic approach of four new species of the genus Ohtaekwangia: Ohtaekwangia histidinii sp. nov., Ohtaekwangia cretensis sp. nov., Ohtaekwangia indiensis sp. nov., Ohtaekwangia reichenbachii sp. nov. from diverse environment.</title>
        <authorList>
            <person name="Octaviana S."/>
        </authorList>
    </citation>
    <scope>NUCLEOTIDE SEQUENCE [LARGE SCALE GENOMIC DNA]</scope>
    <source>
        <strain evidence="8 9">PWU37</strain>
    </source>
</reference>
<dbReference type="InterPro" id="IPR036249">
    <property type="entry name" value="Thioredoxin-like_sf"/>
</dbReference>
<feature type="domain" description="Thioredoxin" evidence="7">
    <location>
        <begin position="112"/>
        <end position="238"/>
    </location>
</feature>
<evidence type="ECO:0000256" key="1">
    <source>
        <dbReference type="ARBA" id="ARBA00022448"/>
    </source>
</evidence>
<dbReference type="PROSITE" id="PS51352">
    <property type="entry name" value="THIOREDOXIN_2"/>
    <property type="match status" value="1"/>
</dbReference>
<dbReference type="Gene3D" id="3.40.30.10">
    <property type="entry name" value="Glutaredoxin"/>
    <property type="match status" value="1"/>
</dbReference>
<keyword evidence="2" id="KW-0249">Electron transport</keyword>
<dbReference type="RefSeq" id="WP_254093175.1">
    <property type="nucleotide sequence ID" value="NZ_JAHESC010000051.1"/>
</dbReference>
<sequence length="238" mass="26363">MKRYRLFLVAVVSMLISSCSGPGEQALSPAEFDEAIRNDADAVVLDVRTPREYAGGFIERAQNLDFNNSNFSSVADGLDKNKTYYVYCLVGARSADAATYMRSHGFTSVYELKGGITAWQQHNLPLVQAGQARLRTDAVSMDAYRAIIASDTAVLIDFYAPWCGPCKRLEPILHEFGREHNGRLKIVRLNIDESKELAGALGITQIPLLKLFKNGEEKWSYLGLLDKATLEAGTVQHL</sequence>
<name>A0AAP2DDX6_9BACT</name>
<dbReference type="InterPro" id="IPR013766">
    <property type="entry name" value="Thioredoxin_domain"/>
</dbReference>
<dbReference type="AlphaFoldDB" id="A0AAP2DDX6"/>
<gene>
    <name evidence="8" type="ORF">KK078_25545</name>
</gene>
<keyword evidence="3" id="KW-1015">Disulfide bond</keyword>
<keyword evidence="4" id="KW-0676">Redox-active center</keyword>
<evidence type="ECO:0000256" key="5">
    <source>
        <dbReference type="SAM" id="SignalP"/>
    </source>
</evidence>
<evidence type="ECO:0000259" key="6">
    <source>
        <dbReference type="PROSITE" id="PS50206"/>
    </source>
</evidence>
<dbReference type="Gene3D" id="3.40.250.10">
    <property type="entry name" value="Rhodanese-like domain"/>
    <property type="match status" value="1"/>
</dbReference>
<dbReference type="PROSITE" id="PS51257">
    <property type="entry name" value="PROKAR_LIPOPROTEIN"/>
    <property type="match status" value="1"/>
</dbReference>
<proteinExistence type="predicted"/>
<dbReference type="PANTHER" id="PTHR45663:SF11">
    <property type="entry name" value="GEO12009P1"/>
    <property type="match status" value="1"/>
</dbReference>
<keyword evidence="9" id="KW-1185">Reference proteome</keyword>
<evidence type="ECO:0000256" key="4">
    <source>
        <dbReference type="ARBA" id="ARBA00023284"/>
    </source>
</evidence>
<keyword evidence="1" id="KW-0813">Transport</keyword>
<evidence type="ECO:0000313" key="9">
    <source>
        <dbReference type="Proteomes" id="UP001319180"/>
    </source>
</evidence>
<evidence type="ECO:0000259" key="7">
    <source>
        <dbReference type="PROSITE" id="PS51352"/>
    </source>
</evidence>
<dbReference type="CDD" id="cd00158">
    <property type="entry name" value="RHOD"/>
    <property type="match status" value="1"/>
</dbReference>
<dbReference type="SUPFAM" id="SSF52821">
    <property type="entry name" value="Rhodanese/Cell cycle control phosphatase"/>
    <property type="match status" value="1"/>
</dbReference>
<dbReference type="SUPFAM" id="SSF52833">
    <property type="entry name" value="Thioredoxin-like"/>
    <property type="match status" value="1"/>
</dbReference>
<dbReference type="Proteomes" id="UP001319180">
    <property type="component" value="Unassembled WGS sequence"/>
</dbReference>
<evidence type="ECO:0008006" key="10">
    <source>
        <dbReference type="Google" id="ProtNLM"/>
    </source>
</evidence>
<dbReference type="EMBL" id="JAHESC010000051">
    <property type="protein sequence ID" value="MBT1689953.1"/>
    <property type="molecule type" value="Genomic_DNA"/>
</dbReference>
<dbReference type="InterPro" id="IPR017937">
    <property type="entry name" value="Thioredoxin_CS"/>
</dbReference>
<dbReference type="PROSITE" id="PS50206">
    <property type="entry name" value="RHODANESE_3"/>
    <property type="match status" value="1"/>
</dbReference>
<dbReference type="CDD" id="cd02947">
    <property type="entry name" value="TRX_family"/>
    <property type="match status" value="1"/>
</dbReference>
<feature type="signal peptide" evidence="5">
    <location>
        <begin position="1"/>
        <end position="22"/>
    </location>
</feature>
<protein>
    <recommendedName>
        <fullName evidence="10">Thioredoxin</fullName>
    </recommendedName>
</protein>
<dbReference type="PRINTS" id="PR00421">
    <property type="entry name" value="THIOREDOXIN"/>
</dbReference>
<dbReference type="Pfam" id="PF00085">
    <property type="entry name" value="Thioredoxin"/>
    <property type="match status" value="1"/>
</dbReference>
<dbReference type="GO" id="GO:0045454">
    <property type="term" value="P:cell redox homeostasis"/>
    <property type="evidence" value="ECO:0007669"/>
    <property type="project" value="TreeGrafter"/>
</dbReference>
<dbReference type="PANTHER" id="PTHR45663">
    <property type="entry name" value="GEO12009P1"/>
    <property type="match status" value="1"/>
</dbReference>
<feature type="chain" id="PRO_5042947591" description="Thioredoxin" evidence="5">
    <location>
        <begin position="23"/>
        <end position="238"/>
    </location>
</feature>
<dbReference type="InterPro" id="IPR001763">
    <property type="entry name" value="Rhodanese-like_dom"/>
</dbReference>
<evidence type="ECO:0000256" key="3">
    <source>
        <dbReference type="ARBA" id="ARBA00023157"/>
    </source>
</evidence>
<dbReference type="GO" id="GO:0005829">
    <property type="term" value="C:cytosol"/>
    <property type="evidence" value="ECO:0007669"/>
    <property type="project" value="TreeGrafter"/>
</dbReference>
<dbReference type="GO" id="GO:0015035">
    <property type="term" value="F:protein-disulfide reductase activity"/>
    <property type="evidence" value="ECO:0007669"/>
    <property type="project" value="TreeGrafter"/>
</dbReference>
<dbReference type="SMART" id="SM00450">
    <property type="entry name" value="RHOD"/>
    <property type="match status" value="1"/>
</dbReference>
<evidence type="ECO:0000256" key="2">
    <source>
        <dbReference type="ARBA" id="ARBA00022982"/>
    </source>
</evidence>
<feature type="domain" description="Rhodanese" evidence="6">
    <location>
        <begin position="38"/>
        <end position="128"/>
    </location>
</feature>
<dbReference type="Pfam" id="PF00581">
    <property type="entry name" value="Rhodanese"/>
    <property type="match status" value="1"/>
</dbReference>
<comment type="caution">
    <text evidence="8">The sequence shown here is derived from an EMBL/GenBank/DDBJ whole genome shotgun (WGS) entry which is preliminary data.</text>
</comment>
<organism evidence="8 9">
    <name type="scientific">Dawidia soli</name>
    <dbReference type="NCBI Taxonomy" id="2782352"/>
    <lineage>
        <taxon>Bacteria</taxon>
        <taxon>Pseudomonadati</taxon>
        <taxon>Bacteroidota</taxon>
        <taxon>Cytophagia</taxon>
        <taxon>Cytophagales</taxon>
        <taxon>Chryseotaleaceae</taxon>
        <taxon>Dawidia</taxon>
    </lineage>
</organism>
<accession>A0AAP2DDX6</accession>
<dbReference type="PROSITE" id="PS00194">
    <property type="entry name" value="THIOREDOXIN_1"/>
    <property type="match status" value="1"/>
</dbReference>
<dbReference type="InterPro" id="IPR036873">
    <property type="entry name" value="Rhodanese-like_dom_sf"/>
</dbReference>
<evidence type="ECO:0000313" key="8">
    <source>
        <dbReference type="EMBL" id="MBT1689953.1"/>
    </source>
</evidence>